<keyword evidence="5" id="KW-0812">Transmembrane</keyword>
<comment type="subcellular location">
    <subcellularLocation>
        <location evidence="1">Membrane</location>
    </subcellularLocation>
</comment>
<dbReference type="OrthoDB" id="676979at2759"/>
<protein>
    <submittedName>
        <fullName evidence="8">Putative leucine-rich repeat receptor-like protein kinase</fullName>
    </submittedName>
</protein>
<name>A0A3S3MN45_9MAGN</name>
<dbReference type="GO" id="GO:0004674">
    <property type="term" value="F:protein serine/threonine kinase activity"/>
    <property type="evidence" value="ECO:0007669"/>
    <property type="project" value="UniProtKB-EC"/>
</dbReference>
<gene>
    <name evidence="8" type="ORF">CKAN_01556800</name>
</gene>
<dbReference type="Pfam" id="PF07714">
    <property type="entry name" value="PK_Tyr_Ser-Thr"/>
    <property type="match status" value="1"/>
</dbReference>
<feature type="signal peptide" evidence="6">
    <location>
        <begin position="1"/>
        <end position="21"/>
    </location>
</feature>
<dbReference type="SUPFAM" id="SSF52058">
    <property type="entry name" value="L domain-like"/>
    <property type="match status" value="1"/>
</dbReference>
<keyword evidence="8" id="KW-0418">Kinase</keyword>
<dbReference type="Pfam" id="PF23598">
    <property type="entry name" value="LRR_14"/>
    <property type="match status" value="1"/>
</dbReference>
<evidence type="ECO:0000256" key="5">
    <source>
        <dbReference type="SAM" id="Phobius"/>
    </source>
</evidence>
<sequence>MGLLYLVFFLLEASLLQQTVCGNAELRVLMEMKASLDPENRLLSSWTEEGDPCNGSFAGVACNEHGKVANISLQGKGLSGSIPPAISGLKCLSGLYLHYNSLEGQIPKEISSLTELFDLYLNVNNLHGTIPAEIGTMGSLQVLQLCCNKLNGSIPTQLGSLKKLSVLALQSNQLTGAIPATLGDLSRLARLDLSFNQLFGSIPVKLTEAPQLELLDVRNNSLSGKVPSALKRLNSGFHYGNNSNLCGIGFSLLKACDSHDQAPNKPESFKPNPYSFNPKNIPLSANVGINCSQSLCSELRSKRTPSTAFVIGVIAVVTGVAVTGLFFFTCYHRRKQRIGSSFESSDGRLNTTMAKDLSRRTASTLISLEYSNGWDTFANALSGMEFSQEIFQGLRFNMEEVESSTQHFSEMNLLGKSNFATVYRGILRDGSAVAVKRINKTSCKTEEVEFLKGLKILASLQHENLVRLRGFCCSRGRGECFLIYNFVENGSLSRYLDVKDDSCSVLDWPTRVSIINGIARGIEYLHGDKPNKPALVHQNISAEKVLINQHFSPLLSDSGLHNLLADDAFFSTLKDSAGKGYLAPEYTTVGRFTEKNDVYAFGVIIFQILGGKRKITQSMRLGAESGRLEDLMDDKLQGKFLELDAQKLSKIALVCTNEDPDQRPTMKMVIEELSKGS</sequence>
<keyword evidence="5" id="KW-1133">Transmembrane helix</keyword>
<evidence type="ECO:0000256" key="2">
    <source>
        <dbReference type="ARBA" id="ARBA00022614"/>
    </source>
</evidence>
<dbReference type="InterPro" id="IPR000719">
    <property type="entry name" value="Prot_kinase_dom"/>
</dbReference>
<keyword evidence="4" id="KW-0677">Repeat</keyword>
<evidence type="ECO:0000259" key="7">
    <source>
        <dbReference type="PROSITE" id="PS50011"/>
    </source>
</evidence>
<feature type="transmembrane region" description="Helical" evidence="5">
    <location>
        <begin position="308"/>
        <end position="331"/>
    </location>
</feature>
<dbReference type="AlphaFoldDB" id="A0A3S3MN45"/>
<evidence type="ECO:0000313" key="8">
    <source>
        <dbReference type="EMBL" id="RWR86659.1"/>
    </source>
</evidence>
<evidence type="ECO:0000256" key="4">
    <source>
        <dbReference type="ARBA" id="ARBA00022737"/>
    </source>
</evidence>
<feature type="domain" description="Protein kinase" evidence="7">
    <location>
        <begin position="408"/>
        <end position="677"/>
    </location>
</feature>
<keyword evidence="8" id="KW-0808">Transferase</keyword>
<dbReference type="FunFam" id="3.30.200.20:FF:000371">
    <property type="entry name" value="Protein NSP-INTERACTING KINASE 2"/>
    <property type="match status" value="1"/>
</dbReference>
<dbReference type="PROSITE" id="PS50011">
    <property type="entry name" value="PROTEIN_KINASE_DOM"/>
    <property type="match status" value="1"/>
</dbReference>
<dbReference type="FunFam" id="3.80.10.10:FF:000485">
    <property type="entry name" value="Protein NSP-INTERACTING KINASE 2"/>
    <property type="match status" value="1"/>
</dbReference>
<dbReference type="PANTHER" id="PTHR48007:SF65">
    <property type="entry name" value="OS01G0577600 PROTEIN"/>
    <property type="match status" value="1"/>
</dbReference>
<dbReference type="Gene3D" id="1.10.510.10">
    <property type="entry name" value="Transferase(Phosphotransferase) domain 1"/>
    <property type="match status" value="1"/>
</dbReference>
<dbReference type="Gene3D" id="3.30.200.20">
    <property type="entry name" value="Phosphorylase Kinase, domain 1"/>
    <property type="match status" value="1"/>
</dbReference>
<keyword evidence="9" id="KW-1185">Reference proteome</keyword>
<organism evidence="8 9">
    <name type="scientific">Cinnamomum micranthum f. kanehirae</name>
    <dbReference type="NCBI Taxonomy" id="337451"/>
    <lineage>
        <taxon>Eukaryota</taxon>
        <taxon>Viridiplantae</taxon>
        <taxon>Streptophyta</taxon>
        <taxon>Embryophyta</taxon>
        <taxon>Tracheophyta</taxon>
        <taxon>Spermatophyta</taxon>
        <taxon>Magnoliopsida</taxon>
        <taxon>Magnoliidae</taxon>
        <taxon>Laurales</taxon>
        <taxon>Lauraceae</taxon>
        <taxon>Cinnamomum</taxon>
    </lineage>
</organism>
<evidence type="ECO:0000313" key="9">
    <source>
        <dbReference type="Proteomes" id="UP000283530"/>
    </source>
</evidence>
<dbReference type="InterPro" id="IPR055414">
    <property type="entry name" value="LRR_R13L4/SHOC2-like"/>
</dbReference>
<dbReference type="Pfam" id="PF08263">
    <property type="entry name" value="LRRNT_2"/>
    <property type="match status" value="1"/>
</dbReference>
<evidence type="ECO:0000256" key="6">
    <source>
        <dbReference type="SAM" id="SignalP"/>
    </source>
</evidence>
<keyword evidence="8" id="KW-0675">Receptor</keyword>
<keyword evidence="5" id="KW-0472">Membrane</keyword>
<dbReference type="GO" id="GO:0005524">
    <property type="term" value="F:ATP binding"/>
    <property type="evidence" value="ECO:0007669"/>
    <property type="project" value="InterPro"/>
</dbReference>
<dbReference type="InterPro" id="IPR032675">
    <property type="entry name" value="LRR_dom_sf"/>
</dbReference>
<dbReference type="CDD" id="cd14066">
    <property type="entry name" value="STKc_IRAK"/>
    <property type="match status" value="1"/>
</dbReference>
<dbReference type="Gene3D" id="3.80.10.10">
    <property type="entry name" value="Ribonuclease Inhibitor"/>
    <property type="match status" value="2"/>
</dbReference>
<reference evidence="8 9" key="1">
    <citation type="journal article" date="2019" name="Nat. Plants">
        <title>Stout camphor tree genome fills gaps in understanding of flowering plant genome evolution.</title>
        <authorList>
            <person name="Chaw S.M."/>
            <person name="Liu Y.C."/>
            <person name="Wu Y.W."/>
            <person name="Wang H.Y."/>
            <person name="Lin C.I."/>
            <person name="Wu C.S."/>
            <person name="Ke H.M."/>
            <person name="Chang L.Y."/>
            <person name="Hsu C.Y."/>
            <person name="Yang H.T."/>
            <person name="Sudianto E."/>
            <person name="Hsu M.H."/>
            <person name="Wu K.P."/>
            <person name="Wang L.N."/>
            <person name="Leebens-Mack J.H."/>
            <person name="Tsai I.J."/>
        </authorList>
    </citation>
    <scope>NUCLEOTIDE SEQUENCE [LARGE SCALE GENOMIC DNA]</scope>
    <source>
        <strain evidence="9">cv. Chaw 1501</strain>
        <tissue evidence="8">Young leaves</tissue>
    </source>
</reference>
<evidence type="ECO:0000256" key="1">
    <source>
        <dbReference type="ARBA" id="ARBA00004370"/>
    </source>
</evidence>
<keyword evidence="3 6" id="KW-0732">Signal</keyword>
<evidence type="ECO:0000256" key="3">
    <source>
        <dbReference type="ARBA" id="ARBA00022729"/>
    </source>
</evidence>
<dbReference type="SUPFAM" id="SSF56112">
    <property type="entry name" value="Protein kinase-like (PK-like)"/>
    <property type="match status" value="1"/>
</dbReference>
<proteinExistence type="predicted"/>
<comment type="caution">
    <text evidence="8">The sequence shown here is derived from an EMBL/GenBank/DDBJ whole genome shotgun (WGS) entry which is preliminary data.</text>
</comment>
<dbReference type="InterPro" id="IPR011009">
    <property type="entry name" value="Kinase-like_dom_sf"/>
</dbReference>
<dbReference type="InterPro" id="IPR001245">
    <property type="entry name" value="Ser-Thr/Tyr_kinase_cat_dom"/>
</dbReference>
<dbReference type="PANTHER" id="PTHR48007">
    <property type="entry name" value="LEUCINE-RICH REPEAT RECEPTOR-LIKE PROTEIN KINASE PXC1"/>
    <property type="match status" value="1"/>
</dbReference>
<dbReference type="Proteomes" id="UP000283530">
    <property type="component" value="Unassembled WGS sequence"/>
</dbReference>
<feature type="chain" id="PRO_5018760493" evidence="6">
    <location>
        <begin position="22"/>
        <end position="677"/>
    </location>
</feature>
<dbReference type="EMBL" id="QPKB01000006">
    <property type="protein sequence ID" value="RWR86659.1"/>
    <property type="molecule type" value="Genomic_DNA"/>
</dbReference>
<dbReference type="InterPro" id="IPR013210">
    <property type="entry name" value="LRR_N_plant-typ"/>
</dbReference>
<accession>A0A3S3MN45</accession>
<dbReference type="FunFam" id="3.80.10.10:FF:000379">
    <property type="entry name" value="Protein NSP-INTERACTING KINASE 2"/>
    <property type="match status" value="1"/>
</dbReference>
<dbReference type="GO" id="GO:0016020">
    <property type="term" value="C:membrane"/>
    <property type="evidence" value="ECO:0007669"/>
    <property type="project" value="UniProtKB-SubCell"/>
</dbReference>
<dbReference type="InterPro" id="IPR046959">
    <property type="entry name" value="PRK1-6/SRF4-like"/>
</dbReference>
<keyword evidence="2" id="KW-0433">Leucine-rich repeat</keyword>